<dbReference type="PROSITE" id="PS50297">
    <property type="entry name" value="ANK_REP_REGION"/>
    <property type="match status" value="1"/>
</dbReference>
<comment type="caution">
    <text evidence="5">The sequence shown here is derived from an EMBL/GenBank/DDBJ whole genome shotgun (WGS) entry which is preliminary data.</text>
</comment>
<feature type="compositionally biased region" description="Polar residues" evidence="4">
    <location>
        <begin position="42"/>
        <end position="60"/>
    </location>
</feature>
<dbReference type="Pfam" id="PF12796">
    <property type="entry name" value="Ank_2"/>
    <property type="match status" value="1"/>
</dbReference>
<feature type="repeat" description="ANK" evidence="3">
    <location>
        <begin position="282"/>
        <end position="314"/>
    </location>
</feature>
<feature type="repeat" description="ANK" evidence="3">
    <location>
        <begin position="315"/>
        <end position="347"/>
    </location>
</feature>
<evidence type="ECO:0000313" key="6">
    <source>
        <dbReference type="Proteomes" id="UP000626092"/>
    </source>
</evidence>
<gene>
    <name evidence="5" type="ORF">RHSIM_Rhsim08G0029800</name>
</gene>
<dbReference type="PANTHER" id="PTHR24203:SF86">
    <property type="entry name" value="PROTEASOME 26S SUBUNIT, NON-ATPASE 10"/>
    <property type="match status" value="1"/>
</dbReference>
<dbReference type="InterPro" id="IPR036770">
    <property type="entry name" value="Ankyrin_rpt-contain_sf"/>
</dbReference>
<proteinExistence type="predicted"/>
<name>A0A834LGT2_RHOSS</name>
<feature type="repeat" description="ANK" evidence="3">
    <location>
        <begin position="348"/>
        <end position="380"/>
    </location>
</feature>
<keyword evidence="2 3" id="KW-0040">ANK repeat</keyword>
<dbReference type="InterPro" id="IPR002110">
    <property type="entry name" value="Ankyrin_rpt"/>
</dbReference>
<dbReference type="PROSITE" id="PS50088">
    <property type="entry name" value="ANK_REPEAT"/>
    <property type="match status" value="3"/>
</dbReference>
<protein>
    <submittedName>
        <fullName evidence="5">Uncharacterized protein</fullName>
    </submittedName>
</protein>
<feature type="region of interest" description="Disordered" evidence="4">
    <location>
        <begin position="27"/>
        <end position="64"/>
    </location>
</feature>
<dbReference type="EMBL" id="WJXA01000008">
    <property type="protein sequence ID" value="KAF7135250.1"/>
    <property type="molecule type" value="Genomic_DNA"/>
</dbReference>
<dbReference type="OrthoDB" id="1577640at2759"/>
<evidence type="ECO:0000256" key="2">
    <source>
        <dbReference type="ARBA" id="ARBA00023043"/>
    </source>
</evidence>
<organism evidence="5 6">
    <name type="scientific">Rhododendron simsii</name>
    <name type="common">Sims's rhododendron</name>
    <dbReference type="NCBI Taxonomy" id="118357"/>
    <lineage>
        <taxon>Eukaryota</taxon>
        <taxon>Viridiplantae</taxon>
        <taxon>Streptophyta</taxon>
        <taxon>Embryophyta</taxon>
        <taxon>Tracheophyta</taxon>
        <taxon>Spermatophyta</taxon>
        <taxon>Magnoliopsida</taxon>
        <taxon>eudicotyledons</taxon>
        <taxon>Gunneridae</taxon>
        <taxon>Pentapetalae</taxon>
        <taxon>asterids</taxon>
        <taxon>Ericales</taxon>
        <taxon>Ericaceae</taxon>
        <taxon>Ericoideae</taxon>
        <taxon>Rhodoreae</taxon>
        <taxon>Rhododendron</taxon>
    </lineage>
</organism>
<dbReference type="SUPFAM" id="SSF48403">
    <property type="entry name" value="Ankyrin repeat"/>
    <property type="match status" value="1"/>
</dbReference>
<evidence type="ECO:0000256" key="4">
    <source>
        <dbReference type="SAM" id="MobiDB-lite"/>
    </source>
</evidence>
<evidence type="ECO:0000256" key="3">
    <source>
        <dbReference type="PROSITE-ProRule" id="PRU00023"/>
    </source>
</evidence>
<accession>A0A834LGT2</accession>
<reference evidence="5" key="1">
    <citation type="submission" date="2019-11" db="EMBL/GenBank/DDBJ databases">
        <authorList>
            <person name="Liu Y."/>
            <person name="Hou J."/>
            <person name="Li T.-Q."/>
            <person name="Guan C.-H."/>
            <person name="Wu X."/>
            <person name="Wu H.-Z."/>
            <person name="Ling F."/>
            <person name="Zhang R."/>
            <person name="Shi X.-G."/>
            <person name="Ren J.-P."/>
            <person name="Chen E.-F."/>
            <person name="Sun J.-M."/>
        </authorList>
    </citation>
    <scope>NUCLEOTIDE SEQUENCE</scope>
    <source>
        <strain evidence="5">Adult_tree_wgs_1</strain>
        <tissue evidence="5">Leaves</tissue>
    </source>
</reference>
<keyword evidence="1" id="KW-0677">Repeat</keyword>
<dbReference type="Proteomes" id="UP000626092">
    <property type="component" value="Unassembled WGS sequence"/>
</dbReference>
<dbReference type="Gene3D" id="1.25.40.20">
    <property type="entry name" value="Ankyrin repeat-containing domain"/>
    <property type="match status" value="1"/>
</dbReference>
<dbReference type="SMART" id="SM00248">
    <property type="entry name" value="ANK"/>
    <property type="match status" value="4"/>
</dbReference>
<dbReference type="AlphaFoldDB" id="A0A834LGT2"/>
<evidence type="ECO:0000313" key="5">
    <source>
        <dbReference type="EMBL" id="KAF7135250.1"/>
    </source>
</evidence>
<dbReference type="PANTHER" id="PTHR24203">
    <property type="entry name" value="ANKYRIN REPEAT FAMILY PROTEIN"/>
    <property type="match status" value="1"/>
</dbReference>
<sequence length="537" mass="60935">MSLPTALLQTQTSKLFSQFSLPAPLTLSPPHRTLTFPRKPPTLSTSLRSVPSQQQESNANYEDEEEEHVIGDCVVFEEGIFEDPYLQQALDSPLNSPKWNNNSSNRKVEVEAEDLVPEKWKDVQAEINITKKEKRVMKREMEFGRRVERMRQGLVPIEGSGVRVRIEEYVAGRSEKLVVNDGDERKGGERSDRVAPRNPRLGVYGGTLDDITEFFSSGSYDPKSTQNNEGRRKLFTKEEKVLLNRRIPELSAATSNVNEMLFIQANSVAVNGWSGLTISYADKWQPLHSLAASGEFYLVNALFKHNVDINIKDKDGLTVLHKAVISKKQAIFNYLLRESANPFVRDKDGWTPLHLAVQTRRTDIVRLLLIKGADKTVKAKDGLTPLDLCLYSGQDVRTYELIKLMKQLPKPRGIVDTVVVFFNEACADSVIGMEDNDDILRRWSEKLVLDNAKPTSGLSHILRSQFVFWFYIGLFDQRKAVSKIIESYLVSELPLEKYGLKPDHPFEEYYASCQMAILPENFFAEADKGKIAFKRAS</sequence>
<evidence type="ECO:0000256" key="1">
    <source>
        <dbReference type="ARBA" id="ARBA00022737"/>
    </source>
</evidence>
<keyword evidence="6" id="KW-1185">Reference proteome</keyword>